<proteinExistence type="predicted"/>
<evidence type="ECO:0000256" key="1">
    <source>
        <dbReference type="SAM" id="SignalP"/>
    </source>
</evidence>
<dbReference type="PANTHER" id="PTHR31890">
    <property type="entry name" value="PLANT INVERTASE/PECTIN METHYLESTERASE INHIBITOR SUPERFAMILY PROTEIN"/>
    <property type="match status" value="1"/>
</dbReference>
<dbReference type="InterPro" id="IPR034088">
    <property type="entry name" value="Pla_a_1-like"/>
</dbReference>
<feature type="signal peptide" evidence="1">
    <location>
        <begin position="1"/>
        <end position="24"/>
    </location>
</feature>
<keyword evidence="3" id="KW-1185">Reference proteome</keyword>
<feature type="chain" id="PRO_5042944238" description="Pectinesterase inhibitor domain-containing protein" evidence="1">
    <location>
        <begin position="25"/>
        <end position="174"/>
    </location>
</feature>
<protein>
    <recommendedName>
        <fullName evidence="4">Pectinesterase inhibitor domain-containing protein</fullName>
    </recommendedName>
</protein>
<reference evidence="2 3" key="1">
    <citation type="submission" date="2024-01" db="EMBL/GenBank/DDBJ databases">
        <title>The genomes of 5 underutilized Papilionoideae crops provide insights into root nodulation and disease resistanc.</title>
        <authorList>
            <person name="Jiang F."/>
        </authorList>
    </citation>
    <scope>NUCLEOTIDE SEQUENCE [LARGE SCALE GENOMIC DNA]</scope>
    <source>
        <strain evidence="2">LVBAO_FW01</strain>
        <tissue evidence="2">Leaves</tissue>
    </source>
</reference>
<evidence type="ECO:0000313" key="3">
    <source>
        <dbReference type="Proteomes" id="UP001367508"/>
    </source>
</evidence>
<accession>A0AAN9QCE1</accession>
<dbReference type="InterPro" id="IPR035513">
    <property type="entry name" value="Invertase/methylesterase_inhib"/>
</dbReference>
<dbReference type="Gene3D" id="1.20.140.40">
    <property type="entry name" value="Invertase/pectin methylesterase inhibitor family protein"/>
    <property type="match status" value="1"/>
</dbReference>
<dbReference type="CDD" id="cd15795">
    <property type="entry name" value="PMEI-Pla_a_1_like"/>
    <property type="match status" value="1"/>
</dbReference>
<dbReference type="PANTHER" id="PTHR31890:SF24">
    <property type="entry name" value="PLANT INVERTASE_PECTIN METHYLESTERASE INHIBITOR PROTEIN"/>
    <property type="match status" value="1"/>
</dbReference>
<dbReference type="EMBL" id="JAYMYQ010000005">
    <property type="protein sequence ID" value="KAK7330017.1"/>
    <property type="molecule type" value="Genomic_DNA"/>
</dbReference>
<dbReference type="Proteomes" id="UP001367508">
    <property type="component" value="Unassembled WGS sequence"/>
</dbReference>
<sequence>MNSLALLVTLSLILISHSPLVVNAGPGLDMGIQVCRHSMPDIMNCMSILRLDPKILNAESYLELSRAILELGLKKGVEGQNFLKGLVQRNNVPALKECANLHYDEVVGSFRSALKELDEDPDTANSDAKVAGDGPNACDRALPSAHIVNPDIAALNHQIKLLSTIAFQAIIKIT</sequence>
<name>A0AAN9QCE1_CANGL</name>
<keyword evidence="1" id="KW-0732">Signal</keyword>
<comment type="caution">
    <text evidence="2">The sequence shown here is derived from an EMBL/GenBank/DDBJ whole genome shotgun (WGS) entry which is preliminary data.</text>
</comment>
<dbReference type="AlphaFoldDB" id="A0AAN9QCE1"/>
<gene>
    <name evidence="2" type="ORF">VNO77_24202</name>
</gene>
<evidence type="ECO:0008006" key="4">
    <source>
        <dbReference type="Google" id="ProtNLM"/>
    </source>
</evidence>
<evidence type="ECO:0000313" key="2">
    <source>
        <dbReference type="EMBL" id="KAK7330017.1"/>
    </source>
</evidence>
<organism evidence="2 3">
    <name type="scientific">Canavalia gladiata</name>
    <name type="common">Sword bean</name>
    <name type="synonym">Dolichos gladiatus</name>
    <dbReference type="NCBI Taxonomy" id="3824"/>
    <lineage>
        <taxon>Eukaryota</taxon>
        <taxon>Viridiplantae</taxon>
        <taxon>Streptophyta</taxon>
        <taxon>Embryophyta</taxon>
        <taxon>Tracheophyta</taxon>
        <taxon>Spermatophyta</taxon>
        <taxon>Magnoliopsida</taxon>
        <taxon>eudicotyledons</taxon>
        <taxon>Gunneridae</taxon>
        <taxon>Pentapetalae</taxon>
        <taxon>rosids</taxon>
        <taxon>fabids</taxon>
        <taxon>Fabales</taxon>
        <taxon>Fabaceae</taxon>
        <taxon>Papilionoideae</taxon>
        <taxon>50 kb inversion clade</taxon>
        <taxon>NPAAA clade</taxon>
        <taxon>indigoferoid/millettioid clade</taxon>
        <taxon>Phaseoleae</taxon>
        <taxon>Canavalia</taxon>
    </lineage>
</organism>
<dbReference type="SUPFAM" id="SSF101148">
    <property type="entry name" value="Plant invertase/pectin methylesterase inhibitor"/>
    <property type="match status" value="1"/>
</dbReference>